<organism evidence="6">
    <name type="scientific">Glycine soja</name>
    <name type="common">Wild soybean</name>
    <dbReference type="NCBI Taxonomy" id="3848"/>
    <lineage>
        <taxon>Eukaryota</taxon>
        <taxon>Viridiplantae</taxon>
        <taxon>Streptophyta</taxon>
        <taxon>Embryophyta</taxon>
        <taxon>Tracheophyta</taxon>
        <taxon>Spermatophyta</taxon>
        <taxon>Magnoliopsida</taxon>
        <taxon>eudicotyledons</taxon>
        <taxon>Gunneridae</taxon>
        <taxon>Pentapetalae</taxon>
        <taxon>rosids</taxon>
        <taxon>fabids</taxon>
        <taxon>Fabales</taxon>
        <taxon>Fabaceae</taxon>
        <taxon>Papilionoideae</taxon>
        <taxon>50 kb inversion clade</taxon>
        <taxon>NPAAA clade</taxon>
        <taxon>indigoferoid/millettioid clade</taxon>
        <taxon>Phaseoleae</taxon>
        <taxon>Glycine</taxon>
        <taxon>Glycine subgen. Soja</taxon>
    </lineage>
</organism>
<comment type="subcellular location">
    <subcellularLocation>
        <location evidence="1">Nucleus</location>
    </subcellularLocation>
</comment>
<reference evidence="6" key="1">
    <citation type="submission" date="2014-07" db="EMBL/GenBank/DDBJ databases">
        <title>Identification of a novel salt tolerance gene in wild soybean by whole-genome sequencing.</title>
        <authorList>
            <person name="Lam H.-M."/>
            <person name="Qi X."/>
            <person name="Li M.-W."/>
            <person name="Liu X."/>
            <person name="Xie M."/>
            <person name="Ni M."/>
            <person name="Xu X."/>
        </authorList>
    </citation>
    <scope>NUCLEOTIDE SEQUENCE [LARGE SCALE GENOMIC DNA]</scope>
    <source>
        <tissue evidence="6">Root</tissue>
    </source>
</reference>
<feature type="compositionally biased region" description="Low complexity" evidence="3">
    <location>
        <begin position="194"/>
        <end position="206"/>
    </location>
</feature>
<dbReference type="GO" id="GO:0003677">
    <property type="term" value="F:DNA binding"/>
    <property type="evidence" value="ECO:0007669"/>
    <property type="project" value="UniProtKB-KW"/>
</dbReference>
<feature type="compositionally biased region" description="Acidic residues" evidence="3">
    <location>
        <begin position="66"/>
        <end position="89"/>
    </location>
</feature>
<dbReference type="InterPro" id="IPR005540">
    <property type="entry name" value="KNOX1"/>
</dbReference>
<feature type="domain" description="KNOX2" evidence="5">
    <location>
        <begin position="136"/>
        <end position="187"/>
    </location>
</feature>
<dbReference type="Proteomes" id="UP000053555">
    <property type="component" value="Unassembled WGS sequence"/>
</dbReference>
<dbReference type="EMBL" id="KN643869">
    <property type="protein sequence ID" value="KHN43650.1"/>
    <property type="molecule type" value="Genomic_DNA"/>
</dbReference>
<keyword evidence="6" id="KW-0371">Homeobox</keyword>
<evidence type="ECO:0000256" key="2">
    <source>
        <dbReference type="ARBA" id="ARBA00023242"/>
    </source>
</evidence>
<gene>
    <name evidence="6" type="ORF">glysoja_027716</name>
</gene>
<dbReference type="Pfam" id="PF03791">
    <property type="entry name" value="KNOX2"/>
    <property type="match status" value="1"/>
</dbReference>
<keyword evidence="2" id="KW-0539">Nucleus</keyword>
<dbReference type="PANTHER" id="PTHR48452:SF1">
    <property type="entry name" value="FUSED COMPOUND LEAF 1"/>
    <property type="match status" value="1"/>
</dbReference>
<keyword evidence="6" id="KW-0238">DNA-binding</keyword>
<evidence type="ECO:0000256" key="1">
    <source>
        <dbReference type="ARBA" id="ARBA00004123"/>
    </source>
</evidence>
<feature type="compositionally biased region" description="Polar residues" evidence="3">
    <location>
        <begin position="54"/>
        <end position="64"/>
    </location>
</feature>
<accession>A0A0B2SF43</accession>
<evidence type="ECO:0000313" key="6">
    <source>
        <dbReference type="EMBL" id="KHN43650.1"/>
    </source>
</evidence>
<evidence type="ECO:0000256" key="3">
    <source>
        <dbReference type="SAM" id="MobiDB-lite"/>
    </source>
</evidence>
<sequence>MHARVIRFPYFQKWEHLNLTDLIIFIHHHIYYQLYGISKVHFSCSKIDMESERPSTINETYKQQQELEEEEEEDDDDDNEEEEEEEENNEILKRRISNHPLYGLLVEAHLDCLKVGDISNLERELKIDQMQATEKQNLGMFSQSELDLFMEAYCLALGKLKEAMVEPQQKSMAFINNMHSQLRELTKATLPAPNAEPAAATTSSTSECKFRRKPTI</sequence>
<name>A0A0B2SF43_GLYSO</name>
<dbReference type="InterPro" id="IPR005541">
    <property type="entry name" value="KNOX2"/>
</dbReference>
<proteinExistence type="predicted"/>
<feature type="domain" description="KNOX1" evidence="4">
    <location>
        <begin position="90"/>
        <end position="136"/>
    </location>
</feature>
<dbReference type="Pfam" id="PF03790">
    <property type="entry name" value="KNOX1"/>
    <property type="match status" value="1"/>
</dbReference>
<feature type="region of interest" description="Disordered" evidence="3">
    <location>
        <begin position="194"/>
        <end position="216"/>
    </location>
</feature>
<feature type="region of interest" description="Disordered" evidence="3">
    <location>
        <begin position="53"/>
        <end position="92"/>
    </location>
</feature>
<dbReference type="GO" id="GO:0005634">
    <property type="term" value="C:nucleus"/>
    <property type="evidence" value="ECO:0007669"/>
    <property type="project" value="UniProtKB-SubCell"/>
</dbReference>
<dbReference type="PANTHER" id="PTHR48452">
    <property type="entry name" value="FUSED COMPOUND LEAF 1"/>
    <property type="match status" value="1"/>
</dbReference>
<dbReference type="SMART" id="SM01255">
    <property type="entry name" value="KNOX1"/>
    <property type="match status" value="1"/>
</dbReference>
<dbReference type="AlphaFoldDB" id="A0A0B2SF43"/>
<protein>
    <submittedName>
        <fullName evidence="6">Homeobox protein knotted-1-like 1</fullName>
    </submittedName>
</protein>
<evidence type="ECO:0000259" key="4">
    <source>
        <dbReference type="SMART" id="SM01255"/>
    </source>
</evidence>
<evidence type="ECO:0000259" key="5">
    <source>
        <dbReference type="SMART" id="SM01256"/>
    </source>
</evidence>
<dbReference type="SMART" id="SM01256">
    <property type="entry name" value="KNOX2"/>
    <property type="match status" value="1"/>
</dbReference>